<evidence type="ECO:0000256" key="1">
    <source>
        <dbReference type="SAM" id="Phobius"/>
    </source>
</evidence>
<feature type="transmembrane region" description="Helical" evidence="1">
    <location>
        <begin position="7"/>
        <end position="27"/>
    </location>
</feature>
<keyword evidence="3" id="KW-1185">Reference proteome</keyword>
<gene>
    <name evidence="2" type="ORF">CYL18_17260</name>
</gene>
<protein>
    <submittedName>
        <fullName evidence="2">Uncharacterized protein</fullName>
    </submittedName>
</protein>
<dbReference type="Proteomes" id="UP000239663">
    <property type="component" value="Unassembled WGS sequence"/>
</dbReference>
<comment type="caution">
    <text evidence="2">The sequence shown here is derived from an EMBL/GenBank/DDBJ whole genome shotgun (WGS) entry which is preliminary data.</text>
</comment>
<dbReference type="OrthoDB" id="2887201at2"/>
<keyword evidence="1" id="KW-1133">Transmembrane helix</keyword>
<reference evidence="2 3" key="1">
    <citation type="submission" date="2017-12" db="EMBL/GenBank/DDBJ databases">
        <title>Taxonomic description and draft genome of Pradoshia cofamensis Gen. nov., sp. nov., a thermotolerant bacillale isolated from anterior gut of earthworm Eisenia fetida.</title>
        <authorList>
            <person name="Saha T."/>
            <person name="Chakraborty R."/>
        </authorList>
    </citation>
    <scope>NUCLEOTIDE SEQUENCE [LARGE SCALE GENOMIC DNA]</scope>
    <source>
        <strain evidence="2 3">EAG3</strain>
    </source>
</reference>
<organism evidence="2 3">
    <name type="scientific">Pradoshia eiseniae</name>
    <dbReference type="NCBI Taxonomy" id="2064768"/>
    <lineage>
        <taxon>Bacteria</taxon>
        <taxon>Bacillati</taxon>
        <taxon>Bacillota</taxon>
        <taxon>Bacilli</taxon>
        <taxon>Bacillales</taxon>
        <taxon>Bacillaceae</taxon>
        <taxon>Pradoshia</taxon>
    </lineage>
</organism>
<sequence length="76" mass="8550">MLIKTVFVGLLSFAFISVGLLMIGNVFEIKWLMFSFYKETATGFEAGGSAVPFIVAFICSYFIGNFYENKKHGYRA</sequence>
<evidence type="ECO:0000313" key="3">
    <source>
        <dbReference type="Proteomes" id="UP000239663"/>
    </source>
</evidence>
<dbReference type="RefSeq" id="WP_104850740.1">
    <property type="nucleotide sequence ID" value="NZ_PKOZ01000018.1"/>
</dbReference>
<dbReference type="AlphaFoldDB" id="A0A2S7MVW6"/>
<proteinExistence type="predicted"/>
<keyword evidence="1" id="KW-0472">Membrane</keyword>
<keyword evidence="1" id="KW-0812">Transmembrane</keyword>
<evidence type="ECO:0000313" key="2">
    <source>
        <dbReference type="EMBL" id="PQD93906.1"/>
    </source>
</evidence>
<accession>A0A2S7MVW6</accession>
<feature type="transmembrane region" description="Helical" evidence="1">
    <location>
        <begin position="47"/>
        <end position="67"/>
    </location>
</feature>
<name>A0A2S7MVW6_9BACI</name>
<dbReference type="EMBL" id="PKOZ01000018">
    <property type="protein sequence ID" value="PQD93906.1"/>
    <property type="molecule type" value="Genomic_DNA"/>
</dbReference>